<organism evidence="12 13">
    <name type="scientific">Candidatus Roizmanbacteria bacterium CG_4_10_14_0_8_um_filter_39_9</name>
    <dbReference type="NCBI Taxonomy" id="1974829"/>
    <lineage>
        <taxon>Bacteria</taxon>
        <taxon>Candidatus Roizmaniibacteriota</taxon>
    </lineage>
</organism>
<dbReference type="Proteomes" id="UP000230108">
    <property type="component" value="Unassembled WGS sequence"/>
</dbReference>
<evidence type="ECO:0000256" key="5">
    <source>
        <dbReference type="ARBA" id="ARBA00022729"/>
    </source>
</evidence>
<accession>A0A2M7QDY6</accession>
<dbReference type="EMBL" id="PFLF01000017">
    <property type="protein sequence ID" value="PIY69446.1"/>
    <property type="molecule type" value="Genomic_DNA"/>
</dbReference>
<comment type="similarity">
    <text evidence="2">Belongs to the glycosyl hydrolase 10 (cellulase F) family.</text>
</comment>
<dbReference type="PANTHER" id="PTHR31490:SF88">
    <property type="entry name" value="BETA-XYLANASE"/>
    <property type="match status" value="1"/>
</dbReference>
<dbReference type="Gene3D" id="3.20.20.80">
    <property type="entry name" value="Glycosidases"/>
    <property type="match status" value="1"/>
</dbReference>
<dbReference type="GO" id="GO:0045493">
    <property type="term" value="P:xylan catabolic process"/>
    <property type="evidence" value="ECO:0007669"/>
    <property type="project" value="UniProtKB-KW"/>
</dbReference>
<evidence type="ECO:0000313" key="12">
    <source>
        <dbReference type="EMBL" id="PIY69446.1"/>
    </source>
</evidence>
<reference evidence="13" key="1">
    <citation type="submission" date="2017-09" db="EMBL/GenBank/DDBJ databases">
        <title>Depth-based differentiation of microbial function through sediment-hosted aquifers and enrichment of novel symbionts in the deep terrestrial subsurface.</title>
        <authorList>
            <person name="Probst A.J."/>
            <person name="Ladd B."/>
            <person name="Jarett J.K."/>
            <person name="Geller-Mcgrath D.E."/>
            <person name="Sieber C.M.K."/>
            <person name="Emerson J.B."/>
            <person name="Anantharaman K."/>
            <person name="Thomas B.C."/>
            <person name="Malmstrom R."/>
            <person name="Stieglmeier M."/>
            <person name="Klingl A."/>
            <person name="Woyke T."/>
            <person name="Ryan C.M."/>
            <person name="Banfield J.F."/>
        </authorList>
    </citation>
    <scope>NUCLEOTIDE SEQUENCE [LARGE SCALE GENOMIC DNA]</scope>
</reference>
<dbReference type="InterPro" id="IPR017853">
    <property type="entry name" value="GH"/>
</dbReference>
<dbReference type="EC" id="3.2.1.8" evidence="3"/>
<evidence type="ECO:0000256" key="9">
    <source>
        <dbReference type="ARBA" id="ARBA00023326"/>
    </source>
</evidence>
<keyword evidence="9" id="KW-0624">Polysaccharide degradation</keyword>
<evidence type="ECO:0000256" key="7">
    <source>
        <dbReference type="ARBA" id="ARBA00023277"/>
    </source>
</evidence>
<evidence type="ECO:0000256" key="6">
    <source>
        <dbReference type="ARBA" id="ARBA00022801"/>
    </source>
</evidence>
<evidence type="ECO:0000256" key="2">
    <source>
        <dbReference type="ARBA" id="ARBA00007495"/>
    </source>
</evidence>
<feature type="region of interest" description="Disordered" evidence="10">
    <location>
        <begin position="1"/>
        <end position="30"/>
    </location>
</feature>
<dbReference type="SUPFAM" id="SSF51445">
    <property type="entry name" value="(Trans)glycosidases"/>
    <property type="match status" value="1"/>
</dbReference>
<dbReference type="InterPro" id="IPR044846">
    <property type="entry name" value="GH10"/>
</dbReference>
<dbReference type="AlphaFoldDB" id="A0A2M7QDY6"/>
<evidence type="ECO:0000256" key="4">
    <source>
        <dbReference type="ARBA" id="ARBA00022651"/>
    </source>
</evidence>
<sequence length="965" mass="105583">MSSGERQKRSAQHGGIGMSRLPASFGPGRLHPRHPQLDVGLHPHWEKVKGKPTQITFGEYMQRYGMPGLILAFNTGFGPLSQLGQHGEVNGTDHISFVPPDIHVDMPHIGIDGPMLVAGRNTAIDLTVGALNPAFAAQLKLGLDNMGPAATSKTIDFFVGQVKAYEDKIDPSFTNTPSGVVAEAARLSGHDPRKIKGGMSEIALKGLARMAAQEKRNPGSVKLGDVVRYMFFITNDYVISRDGRTVTAVWEDNTTEETRTEIMSVEEAWKKIASLNTIGNWIDAITSSKKPGNNSVALAINDPAEPPPTVSAQEPPANGEPTVGSGNPPTEGVPPVAMPTATEASTTRQSPIEGLVYANVNGAIPANDYVAIVNGVTQTYPGFNELNQTTKCAIVGTNEIPVEQFLRQDNLQVLAATAAVVDQLFGLGQPAKGSTALREGMWKNQPIAEVAPFTYVRTGKNGEPEFGITLQPGNYGYGVVCEKNGVLMIGATDGNYKLATELKPLFLTPAEWVNNLFPGKENEAARKELMTVIKSLKMGADGRIHFLTEKGEEVAAAQWVGDKKTEIFILGLDGISGVPQMSEQMAQALSNDAEYLSAMGIKPEQVKMVYQSMKDVNGDPFMVAIDQTTGVPRAIGTQGTGGEWVWNSLLLDDAGQKAGLDMGAYFAENNPAVLKAIKENFNMGTIWVGMSYSQPERGKFDDTSLKYYGEIAKQNKIETMAMPLIWQEDVPKWITEGNFSKEELTEIMQTHIKTLMKKHPEITNWVVVNEPYAPPYITNDIFHKTISEDYIQLAFEAAREANPKAKLILNNSHNHTESGIMFERTLKLSKILAEKGLIDYVGVEMHIDGSKPPSEQELIKALSQYPVPIFVTELDVNMSNVSGSQKERMHKQAEIYMTIGRGIVQAGNVKKVNLWGINDNGSVWEAFRNQPNADPLLFDDNFNKKKAYYWFLRGIIEGLIGARYE</sequence>
<comment type="caution">
    <text evidence="12">The sequence shown here is derived from an EMBL/GenBank/DDBJ whole genome shotgun (WGS) entry which is preliminary data.</text>
</comment>
<keyword evidence="8" id="KW-0326">Glycosidase</keyword>
<dbReference type="PROSITE" id="PS51760">
    <property type="entry name" value="GH10_2"/>
    <property type="match status" value="1"/>
</dbReference>
<keyword evidence="7" id="KW-0119">Carbohydrate metabolism</keyword>
<dbReference type="Pfam" id="PF00331">
    <property type="entry name" value="Glyco_hydro_10"/>
    <property type="match status" value="1"/>
</dbReference>
<keyword evidence="6" id="KW-0378">Hydrolase</keyword>
<comment type="catalytic activity">
    <reaction evidence="1">
        <text>Endohydrolysis of (1-&gt;4)-beta-D-xylosidic linkages in xylans.</text>
        <dbReference type="EC" id="3.2.1.8"/>
    </reaction>
</comment>
<proteinExistence type="inferred from homology"/>
<feature type="domain" description="GH10" evidence="11">
    <location>
        <begin position="667"/>
        <end position="954"/>
    </location>
</feature>
<evidence type="ECO:0000256" key="8">
    <source>
        <dbReference type="ARBA" id="ARBA00023295"/>
    </source>
</evidence>
<keyword evidence="5" id="KW-0732">Signal</keyword>
<dbReference type="GO" id="GO:0031176">
    <property type="term" value="F:endo-1,4-beta-xylanase activity"/>
    <property type="evidence" value="ECO:0007669"/>
    <property type="project" value="UniProtKB-EC"/>
</dbReference>
<gene>
    <name evidence="12" type="ORF">COY90_00620</name>
</gene>
<evidence type="ECO:0000256" key="10">
    <source>
        <dbReference type="SAM" id="MobiDB-lite"/>
    </source>
</evidence>
<evidence type="ECO:0000259" key="11">
    <source>
        <dbReference type="PROSITE" id="PS51760"/>
    </source>
</evidence>
<feature type="region of interest" description="Disordered" evidence="10">
    <location>
        <begin position="296"/>
        <end position="348"/>
    </location>
</feature>
<evidence type="ECO:0000256" key="3">
    <source>
        <dbReference type="ARBA" id="ARBA00012590"/>
    </source>
</evidence>
<name>A0A2M7QDY6_9BACT</name>
<keyword evidence="4" id="KW-0858">Xylan degradation</keyword>
<dbReference type="SMART" id="SM00633">
    <property type="entry name" value="Glyco_10"/>
    <property type="match status" value="1"/>
</dbReference>
<dbReference type="InterPro" id="IPR001000">
    <property type="entry name" value="GH10_dom"/>
</dbReference>
<evidence type="ECO:0000313" key="13">
    <source>
        <dbReference type="Proteomes" id="UP000230108"/>
    </source>
</evidence>
<dbReference type="PANTHER" id="PTHR31490">
    <property type="entry name" value="GLYCOSYL HYDROLASE"/>
    <property type="match status" value="1"/>
</dbReference>
<protein>
    <recommendedName>
        <fullName evidence="3">endo-1,4-beta-xylanase</fullName>
        <ecNumber evidence="3">3.2.1.8</ecNumber>
    </recommendedName>
</protein>
<evidence type="ECO:0000256" key="1">
    <source>
        <dbReference type="ARBA" id="ARBA00000681"/>
    </source>
</evidence>